<proteinExistence type="predicted"/>
<organism evidence="1 2">
    <name type="scientific">Vicia faba</name>
    <name type="common">Broad bean</name>
    <name type="synonym">Faba vulgaris</name>
    <dbReference type="NCBI Taxonomy" id="3906"/>
    <lineage>
        <taxon>Eukaryota</taxon>
        <taxon>Viridiplantae</taxon>
        <taxon>Streptophyta</taxon>
        <taxon>Embryophyta</taxon>
        <taxon>Tracheophyta</taxon>
        <taxon>Spermatophyta</taxon>
        <taxon>Magnoliopsida</taxon>
        <taxon>eudicotyledons</taxon>
        <taxon>Gunneridae</taxon>
        <taxon>Pentapetalae</taxon>
        <taxon>rosids</taxon>
        <taxon>fabids</taxon>
        <taxon>Fabales</taxon>
        <taxon>Fabaceae</taxon>
        <taxon>Papilionoideae</taxon>
        <taxon>50 kb inversion clade</taxon>
        <taxon>NPAAA clade</taxon>
        <taxon>Hologalegina</taxon>
        <taxon>IRL clade</taxon>
        <taxon>Fabeae</taxon>
        <taxon>Vicia</taxon>
    </lineage>
</organism>
<dbReference type="EMBL" id="OX451735">
    <property type="protein sequence ID" value="CAI8592935.1"/>
    <property type="molecule type" value="Genomic_DNA"/>
</dbReference>
<evidence type="ECO:0000313" key="2">
    <source>
        <dbReference type="Proteomes" id="UP001157006"/>
    </source>
</evidence>
<dbReference type="Proteomes" id="UP001157006">
    <property type="component" value="Chromosome 1S"/>
</dbReference>
<evidence type="ECO:0000313" key="1">
    <source>
        <dbReference type="EMBL" id="CAI8592935.1"/>
    </source>
</evidence>
<name>A0AAV0Z8Z6_VICFA</name>
<gene>
    <name evidence="1" type="ORF">VFH_I065840</name>
</gene>
<protein>
    <submittedName>
        <fullName evidence="1">Uncharacterized protein</fullName>
    </submittedName>
</protein>
<reference evidence="1 2" key="1">
    <citation type="submission" date="2023-01" db="EMBL/GenBank/DDBJ databases">
        <authorList>
            <person name="Kreplak J."/>
        </authorList>
    </citation>
    <scope>NUCLEOTIDE SEQUENCE [LARGE SCALE GENOMIC DNA]</scope>
</reference>
<sequence>MGKKIRSFSLLLSLSHLPSLSLSLFLIVFNVCVLWDVILSSREEEDVDCLWVVISISNEEEDGDLLAFLWLPKEVGDEEKILGPSIKEAFNVSYRNIYEFHAAQKSPEKSVENMKIC</sequence>
<dbReference type="AlphaFoldDB" id="A0AAV0Z8Z6"/>
<keyword evidence="2" id="KW-1185">Reference proteome</keyword>
<accession>A0AAV0Z8Z6</accession>